<evidence type="ECO:0000256" key="1">
    <source>
        <dbReference type="ARBA" id="ARBA00004123"/>
    </source>
</evidence>
<accession>L8WY03</accession>
<dbReference type="OrthoDB" id="25818at2759"/>
<organism evidence="4 5">
    <name type="scientific">Thanatephorus cucumeris (strain AG1-IA)</name>
    <name type="common">Rice sheath blight fungus</name>
    <name type="synonym">Rhizoctonia solani</name>
    <dbReference type="NCBI Taxonomy" id="983506"/>
    <lineage>
        <taxon>Eukaryota</taxon>
        <taxon>Fungi</taxon>
        <taxon>Dikarya</taxon>
        <taxon>Basidiomycota</taxon>
        <taxon>Agaricomycotina</taxon>
        <taxon>Agaricomycetes</taxon>
        <taxon>Cantharellales</taxon>
        <taxon>Ceratobasidiaceae</taxon>
        <taxon>Rhizoctonia</taxon>
        <taxon>Rhizoctonia solani AG-1</taxon>
    </lineage>
</organism>
<reference evidence="4 5" key="1">
    <citation type="journal article" date="2013" name="Nat. Commun.">
        <title>The evolution and pathogenic mechanisms of the rice sheath blight pathogen.</title>
        <authorList>
            <person name="Zheng A."/>
            <person name="Lin R."/>
            <person name="Xu L."/>
            <person name="Qin P."/>
            <person name="Tang C."/>
            <person name="Ai P."/>
            <person name="Zhang D."/>
            <person name="Liu Y."/>
            <person name="Sun Z."/>
            <person name="Feng H."/>
            <person name="Wang Y."/>
            <person name="Chen Y."/>
            <person name="Liang X."/>
            <person name="Fu R."/>
            <person name="Li Q."/>
            <person name="Zhang J."/>
            <person name="Yu X."/>
            <person name="Xie Z."/>
            <person name="Ding L."/>
            <person name="Guan P."/>
            <person name="Tang J."/>
            <person name="Liang Y."/>
            <person name="Wang S."/>
            <person name="Deng Q."/>
            <person name="Li S."/>
            <person name="Zhu J."/>
            <person name="Wang L."/>
            <person name="Liu H."/>
            <person name="Li P."/>
        </authorList>
    </citation>
    <scope>NUCLEOTIDE SEQUENCE [LARGE SCALE GENOMIC DNA]</scope>
    <source>
        <strain evidence="5">AG-1 IA</strain>
    </source>
</reference>
<dbReference type="Pfam" id="PF11951">
    <property type="entry name" value="Fungal_trans_2"/>
    <property type="match status" value="1"/>
</dbReference>
<sequence>MPSKPKSGPGPRPESCLTCRQRKKKCDKTRPFCLRCLNSKGAFPCLGYGDETYEPPTDKPSLEERVVNTSGANLRPLVFGVEFGDPESSAKVVYYGTRVSASDINDYLTPAVISLTDRSSPESSLMSIASSMHHPVQDADWEPGVRSHGSDNAIRLSLPSMIPRGVNANRWMRESYLTFILGEFQFPDYRHRILKFFRPPTKEGPGHLIANLSRPRRLGYMYLGAKIFETFVGKPEEMAIQSSSQWVTRYANHVTSSEELQNPFPSVKEVEDRLSGLLHVRQVNLQRLDHWAKEERNGLLCISLPSVLTSFQADLQRFVYQDIVYSLILGVPTQAEYDSTELPTAPGTNISADWFHDVQGAPAEMVIIISEVHNWRAQVKSADWRELEMRAWAWNRADTRYEESNQLIYRTAIQEAWRHEFVLMMVLKGMCGVTSHDARVQASVYQIVKLMEVVGDTTMDVHFSITSLAGISARYETQRALIFRKLRSFSGIRLWAIQGRDFARVLDSLWHSAAIYGGAVVWDDYVQMRCEVLPIL</sequence>
<dbReference type="GO" id="GO:0008270">
    <property type="term" value="F:zinc ion binding"/>
    <property type="evidence" value="ECO:0007669"/>
    <property type="project" value="InterPro"/>
</dbReference>
<dbReference type="STRING" id="983506.L8WY03"/>
<evidence type="ECO:0000313" key="5">
    <source>
        <dbReference type="Proteomes" id="UP000011668"/>
    </source>
</evidence>
<comment type="subcellular location">
    <subcellularLocation>
        <location evidence="1">Nucleus</location>
    </subcellularLocation>
</comment>
<keyword evidence="2" id="KW-0539">Nucleus</keyword>
<gene>
    <name evidence="4" type="ORF">AG1IA_03005</name>
</gene>
<comment type="caution">
    <text evidence="4">The sequence shown here is derived from an EMBL/GenBank/DDBJ whole genome shotgun (WGS) entry which is preliminary data.</text>
</comment>
<dbReference type="InterPro" id="IPR021858">
    <property type="entry name" value="Fun_TF"/>
</dbReference>
<dbReference type="GO" id="GO:0000981">
    <property type="term" value="F:DNA-binding transcription factor activity, RNA polymerase II-specific"/>
    <property type="evidence" value="ECO:0007669"/>
    <property type="project" value="InterPro"/>
</dbReference>
<name>L8WY03_THACA</name>
<evidence type="ECO:0000313" key="4">
    <source>
        <dbReference type="EMBL" id="ELU42961.1"/>
    </source>
</evidence>
<dbReference type="HOGENOM" id="CLU_030589_0_0_1"/>
<dbReference type="EMBL" id="AFRT01000670">
    <property type="protein sequence ID" value="ELU42961.1"/>
    <property type="molecule type" value="Genomic_DNA"/>
</dbReference>
<evidence type="ECO:0000259" key="3">
    <source>
        <dbReference type="PROSITE" id="PS50048"/>
    </source>
</evidence>
<feature type="domain" description="Zn(2)-C6 fungal-type" evidence="3">
    <location>
        <begin position="15"/>
        <end position="45"/>
    </location>
</feature>
<dbReference type="AlphaFoldDB" id="L8WY03"/>
<dbReference type="PROSITE" id="PS00463">
    <property type="entry name" value="ZN2_CY6_FUNGAL_1"/>
    <property type="match status" value="1"/>
</dbReference>
<dbReference type="CDD" id="cd00067">
    <property type="entry name" value="GAL4"/>
    <property type="match status" value="1"/>
</dbReference>
<dbReference type="PANTHER" id="PTHR37534">
    <property type="entry name" value="TRANSCRIPTIONAL ACTIVATOR PROTEIN UGA3"/>
    <property type="match status" value="1"/>
</dbReference>
<dbReference type="Pfam" id="PF00172">
    <property type="entry name" value="Zn_clus"/>
    <property type="match status" value="1"/>
</dbReference>
<dbReference type="SUPFAM" id="SSF57701">
    <property type="entry name" value="Zn2/Cys6 DNA-binding domain"/>
    <property type="match status" value="1"/>
</dbReference>
<dbReference type="InterPro" id="IPR036864">
    <property type="entry name" value="Zn2-C6_fun-type_DNA-bd_sf"/>
</dbReference>
<dbReference type="Gene3D" id="4.10.240.10">
    <property type="entry name" value="Zn(2)-C6 fungal-type DNA-binding domain"/>
    <property type="match status" value="1"/>
</dbReference>
<dbReference type="Proteomes" id="UP000011668">
    <property type="component" value="Unassembled WGS sequence"/>
</dbReference>
<dbReference type="PANTHER" id="PTHR37534:SF46">
    <property type="entry name" value="ZN(II)2CYS6 TRANSCRIPTION FACTOR (EUROFUNG)"/>
    <property type="match status" value="1"/>
</dbReference>
<dbReference type="InterPro" id="IPR001138">
    <property type="entry name" value="Zn2Cys6_DnaBD"/>
</dbReference>
<dbReference type="PROSITE" id="PS50048">
    <property type="entry name" value="ZN2_CY6_FUNGAL_2"/>
    <property type="match status" value="1"/>
</dbReference>
<proteinExistence type="predicted"/>
<evidence type="ECO:0000256" key="2">
    <source>
        <dbReference type="ARBA" id="ARBA00023242"/>
    </source>
</evidence>
<keyword evidence="5" id="KW-1185">Reference proteome</keyword>
<protein>
    <submittedName>
        <fullName evidence="4">Fungal zn(2)-Cys(6) binuclear cluster domain-containing protein</fullName>
    </submittedName>
</protein>
<dbReference type="SMART" id="SM00066">
    <property type="entry name" value="GAL4"/>
    <property type="match status" value="1"/>
</dbReference>
<dbReference type="GO" id="GO:0005634">
    <property type="term" value="C:nucleus"/>
    <property type="evidence" value="ECO:0007669"/>
    <property type="project" value="UniProtKB-SubCell"/>
</dbReference>